<organism evidence="4 5">
    <name type="scientific">Allochromatium humboldtianum</name>
    <dbReference type="NCBI Taxonomy" id="504901"/>
    <lineage>
        <taxon>Bacteria</taxon>
        <taxon>Pseudomonadati</taxon>
        <taxon>Pseudomonadota</taxon>
        <taxon>Gammaproteobacteria</taxon>
        <taxon>Chromatiales</taxon>
        <taxon>Chromatiaceae</taxon>
        <taxon>Allochromatium</taxon>
    </lineage>
</organism>
<evidence type="ECO:0000256" key="1">
    <source>
        <dbReference type="ARBA" id="ARBA00023172"/>
    </source>
</evidence>
<dbReference type="Pfam" id="PF00589">
    <property type="entry name" value="Phage_integrase"/>
    <property type="match status" value="1"/>
</dbReference>
<dbReference type="InterPro" id="IPR013762">
    <property type="entry name" value="Integrase-like_cat_sf"/>
</dbReference>
<dbReference type="GO" id="GO:0006310">
    <property type="term" value="P:DNA recombination"/>
    <property type="evidence" value="ECO:0007669"/>
    <property type="project" value="UniProtKB-KW"/>
</dbReference>
<dbReference type="GO" id="GO:0003677">
    <property type="term" value="F:DNA binding"/>
    <property type="evidence" value="ECO:0007669"/>
    <property type="project" value="InterPro"/>
</dbReference>
<reference evidence="4 5" key="1">
    <citation type="submission" date="2020-06" db="EMBL/GenBank/DDBJ databases">
        <title>Whole-genome sequence of Allochromatium humboldtianum DSM 21881, type strain.</title>
        <authorList>
            <person name="Kyndt J.A."/>
            <person name="Meyer T.E."/>
        </authorList>
    </citation>
    <scope>NUCLEOTIDE SEQUENCE [LARGE SCALE GENOMIC DNA]</scope>
    <source>
        <strain evidence="4 5">DSM 21881</strain>
    </source>
</reference>
<keyword evidence="5" id="KW-1185">Reference proteome</keyword>
<sequence length="183" mass="20227">MGHVRSPALDPQDRLLPDPEPRDPAGDGDGQQRRSGQALPDRLSAQDQLPHGGQRQSRRLCATAQGVRPGERHQQPADVLSGCGKGRIEWTPMRRADHATFTKACRATEIENFRWHDLRHTWASWHVQAGTLLHVLQELGGWSTIAMVQRYAHLSPEHLAEHAARIETGLRIVGDIAKTGTGG</sequence>
<dbReference type="Gene3D" id="1.10.443.10">
    <property type="entry name" value="Intergrase catalytic core"/>
    <property type="match status" value="1"/>
</dbReference>
<dbReference type="AlphaFoldDB" id="A0A850RG46"/>
<accession>A0A850RG46</accession>
<dbReference type="SUPFAM" id="SSF56349">
    <property type="entry name" value="DNA breaking-rejoining enzymes"/>
    <property type="match status" value="1"/>
</dbReference>
<feature type="compositionally biased region" description="Basic and acidic residues" evidence="2">
    <location>
        <begin position="11"/>
        <end position="25"/>
    </location>
</feature>
<keyword evidence="1" id="KW-0233">DNA recombination</keyword>
<comment type="caution">
    <text evidence="4">The sequence shown here is derived from an EMBL/GenBank/DDBJ whole genome shotgun (WGS) entry which is preliminary data.</text>
</comment>
<feature type="region of interest" description="Disordered" evidence="2">
    <location>
        <begin position="1"/>
        <end position="59"/>
    </location>
</feature>
<dbReference type="InterPro" id="IPR002104">
    <property type="entry name" value="Integrase_catalytic"/>
</dbReference>
<name>A0A850RG46_9GAMM</name>
<feature type="domain" description="Tyr recombinase" evidence="3">
    <location>
        <begin position="97"/>
        <end position="157"/>
    </location>
</feature>
<dbReference type="EMBL" id="JABZEO010000009">
    <property type="protein sequence ID" value="NVZ10377.1"/>
    <property type="molecule type" value="Genomic_DNA"/>
</dbReference>
<dbReference type="GO" id="GO:0015074">
    <property type="term" value="P:DNA integration"/>
    <property type="evidence" value="ECO:0007669"/>
    <property type="project" value="InterPro"/>
</dbReference>
<evidence type="ECO:0000313" key="4">
    <source>
        <dbReference type="EMBL" id="NVZ10377.1"/>
    </source>
</evidence>
<evidence type="ECO:0000313" key="5">
    <source>
        <dbReference type="Proteomes" id="UP000592294"/>
    </source>
</evidence>
<evidence type="ECO:0000259" key="3">
    <source>
        <dbReference type="Pfam" id="PF00589"/>
    </source>
</evidence>
<dbReference type="InterPro" id="IPR011010">
    <property type="entry name" value="DNA_brk_join_enz"/>
</dbReference>
<protein>
    <submittedName>
        <fullName evidence="4">Tyrosine-type recombinase/integrase</fullName>
    </submittedName>
</protein>
<proteinExistence type="predicted"/>
<dbReference type="Proteomes" id="UP000592294">
    <property type="component" value="Unassembled WGS sequence"/>
</dbReference>
<evidence type="ECO:0000256" key="2">
    <source>
        <dbReference type="SAM" id="MobiDB-lite"/>
    </source>
</evidence>
<dbReference type="RefSeq" id="WP_176977178.1">
    <property type="nucleotide sequence ID" value="NZ_JABZEO010000009.1"/>
</dbReference>
<gene>
    <name evidence="4" type="ORF">HW932_14015</name>
</gene>